<evidence type="ECO:0000313" key="5">
    <source>
        <dbReference type="Proteomes" id="UP000886865"/>
    </source>
</evidence>
<dbReference type="EMBL" id="DVJQ01000056">
    <property type="protein sequence ID" value="HIS74688.1"/>
    <property type="molecule type" value="Genomic_DNA"/>
</dbReference>
<dbReference type="GO" id="GO:0044781">
    <property type="term" value="P:bacterial-type flagellum organization"/>
    <property type="evidence" value="ECO:0007669"/>
    <property type="project" value="UniProtKB-KW"/>
</dbReference>
<dbReference type="InterPro" id="IPR005648">
    <property type="entry name" value="FlgD"/>
</dbReference>
<dbReference type="AlphaFoldDB" id="A0A9D1FJK4"/>
<protein>
    <recommendedName>
        <fullName evidence="6">Basal-body rod modification protein FlgD</fullName>
    </recommendedName>
</protein>
<keyword evidence="2" id="KW-1005">Bacterial flagellum biogenesis</keyword>
<feature type="region of interest" description="Disordered" evidence="3">
    <location>
        <begin position="141"/>
        <end position="172"/>
    </location>
</feature>
<accession>A0A9D1FJK4</accession>
<dbReference type="Pfam" id="PF03963">
    <property type="entry name" value="FlgD"/>
    <property type="match status" value="1"/>
</dbReference>
<organism evidence="4 5">
    <name type="scientific">Candidatus Galligastranaerophilus intestinavium</name>
    <dbReference type="NCBI Taxonomy" id="2840836"/>
    <lineage>
        <taxon>Bacteria</taxon>
        <taxon>Candidatus Galligastranaerophilus</taxon>
    </lineage>
</organism>
<comment type="caution">
    <text evidence="4">The sequence shown here is derived from an EMBL/GenBank/DDBJ whole genome shotgun (WGS) entry which is preliminary data.</text>
</comment>
<proteinExistence type="inferred from homology"/>
<dbReference type="Proteomes" id="UP000886865">
    <property type="component" value="Unassembled WGS sequence"/>
</dbReference>
<sequence length="198" mass="21484">MSSSIINEITNMQNWTSQQEALKAKTEGTSNELDQDMFLKLMLEQLKYQDPLNPMSNQDFLAQQAQFTQLEQLTQLTETIEANSGLTQGMDLIGKEVTLMDPDDPTATISGVVEEAVFYQNGCAVKINGKEYPAGLILSAKEPSASTSEPSGEETTEDSTNKDDSTNSTNTAVNALTNAASVSSIARAAKYVTEEILK</sequence>
<reference evidence="4" key="2">
    <citation type="journal article" date="2021" name="PeerJ">
        <title>Extensive microbial diversity within the chicken gut microbiome revealed by metagenomics and culture.</title>
        <authorList>
            <person name="Gilroy R."/>
            <person name="Ravi A."/>
            <person name="Getino M."/>
            <person name="Pursley I."/>
            <person name="Horton D.L."/>
            <person name="Alikhan N.F."/>
            <person name="Baker D."/>
            <person name="Gharbi K."/>
            <person name="Hall N."/>
            <person name="Watson M."/>
            <person name="Adriaenssens E.M."/>
            <person name="Foster-Nyarko E."/>
            <person name="Jarju S."/>
            <person name="Secka A."/>
            <person name="Antonio M."/>
            <person name="Oren A."/>
            <person name="Chaudhuri R.R."/>
            <person name="La Ragione R."/>
            <person name="Hildebrand F."/>
            <person name="Pallen M.J."/>
        </authorList>
    </citation>
    <scope>NUCLEOTIDE SEQUENCE</scope>
    <source>
        <strain evidence="4">CHK152-2871</strain>
    </source>
</reference>
<evidence type="ECO:0000256" key="2">
    <source>
        <dbReference type="ARBA" id="ARBA00022795"/>
    </source>
</evidence>
<evidence type="ECO:0000256" key="3">
    <source>
        <dbReference type="SAM" id="MobiDB-lite"/>
    </source>
</evidence>
<evidence type="ECO:0000313" key="4">
    <source>
        <dbReference type="EMBL" id="HIS74688.1"/>
    </source>
</evidence>
<gene>
    <name evidence="4" type="ORF">IAA86_06680</name>
</gene>
<reference evidence="4" key="1">
    <citation type="submission" date="2020-10" db="EMBL/GenBank/DDBJ databases">
        <authorList>
            <person name="Gilroy R."/>
        </authorList>
    </citation>
    <scope>NUCLEOTIDE SEQUENCE</scope>
    <source>
        <strain evidence="4">CHK152-2871</strain>
    </source>
</reference>
<name>A0A9D1FJK4_9BACT</name>
<evidence type="ECO:0008006" key="6">
    <source>
        <dbReference type="Google" id="ProtNLM"/>
    </source>
</evidence>
<evidence type="ECO:0000256" key="1">
    <source>
        <dbReference type="ARBA" id="ARBA00010577"/>
    </source>
</evidence>
<comment type="similarity">
    <text evidence="1">Belongs to the FlgD family.</text>
</comment>